<dbReference type="EMBL" id="PJQL01001301">
    <property type="protein sequence ID" value="RCH89369.1"/>
    <property type="molecule type" value="Genomic_DNA"/>
</dbReference>
<dbReference type="InterPro" id="IPR019540">
    <property type="entry name" value="PtdIno-glycan_biosynth_class_S"/>
</dbReference>
<evidence type="ECO:0000256" key="3">
    <source>
        <dbReference type="ARBA" id="ARBA00005316"/>
    </source>
</evidence>
<evidence type="ECO:0000256" key="8">
    <source>
        <dbReference type="ARBA" id="ARBA00023136"/>
    </source>
</evidence>
<feature type="transmembrane region" description="Helical" evidence="10">
    <location>
        <begin position="12"/>
        <end position="28"/>
    </location>
</feature>
<dbReference type="GO" id="GO:0016255">
    <property type="term" value="P:attachment of GPI anchor to protein"/>
    <property type="evidence" value="ECO:0007669"/>
    <property type="project" value="InterPro"/>
</dbReference>
<comment type="caution">
    <text evidence="11">The sequence shown here is derived from an EMBL/GenBank/DDBJ whole genome shotgun (WGS) entry which is preliminary data.</text>
</comment>
<keyword evidence="6" id="KW-0256">Endoplasmic reticulum</keyword>
<evidence type="ECO:0000256" key="1">
    <source>
        <dbReference type="ARBA" id="ARBA00004477"/>
    </source>
</evidence>
<evidence type="ECO:0000256" key="5">
    <source>
        <dbReference type="ARBA" id="ARBA00022692"/>
    </source>
</evidence>
<feature type="transmembrane region" description="Helical" evidence="10">
    <location>
        <begin position="487"/>
        <end position="506"/>
    </location>
</feature>
<evidence type="ECO:0000256" key="4">
    <source>
        <dbReference type="ARBA" id="ARBA00022502"/>
    </source>
</evidence>
<keyword evidence="4" id="KW-0337">GPI-anchor biosynthesis</keyword>
<evidence type="ECO:0000256" key="10">
    <source>
        <dbReference type="SAM" id="Phobius"/>
    </source>
</evidence>
<name>A0A367JHL8_RHIAZ</name>
<dbReference type="PANTHER" id="PTHR21072:SF13">
    <property type="entry name" value="GPI TRANSAMIDASE COMPONENT PIG-S"/>
    <property type="match status" value="1"/>
</dbReference>
<comment type="pathway">
    <text evidence="2">Glycolipid biosynthesis; glycosylphosphatidylinositol-anchor biosynthesis.</text>
</comment>
<dbReference type="OrthoDB" id="28748at2759"/>
<sequence>MNDEKAKKSRLIVLSFWIVVLIGLPFWWKTTEVYRANLPFSEIDAWYSQQACNFVVPTRFNIYIPSQLEKTHLSTQIQERVLDRIRHKQNFPIHINIYDSEKDQYDNRTAVGSYLIYINQSDKARFYVGSERVSYLDLMDTSADSIVNALESVILPIYLSDTDNLQRIACHGQEKKNDVSNMRTLKYAPEYEITVSLLNNNPENMKMDWEIREALNGYLNPFLQQISELSNFSINSQIQNYAPLSLKPKYKERIGKPNYYYFEPQHLPHFVNSAEWNLASTVTSSPNINFILYIPSQEETPLRIHDTKGQPLLTNSFLIPRWGGIVIKNPPRSAVDSYKLTRTDLQPIMKTFLSQLRGLIGVKDLDVLGKSISFPVEFEAAKRTGITALEKDNLIRTRTLENVANTISTLKSLGQLVDEIPNMVVQDHISSKVQQSLDCLDAVRQSLEHEDFMGALRHSIEAIELAEKAFFDPTMVSMLYFPDEHKYAIYMPLFVPTSVPLISALIKEIKKLKKKKAEKVKEE</sequence>
<dbReference type="UniPathway" id="UPA00196"/>
<organism evidence="11 12">
    <name type="scientific">Rhizopus azygosporus</name>
    <name type="common">Rhizopus microsporus var. azygosporus</name>
    <dbReference type="NCBI Taxonomy" id="86630"/>
    <lineage>
        <taxon>Eukaryota</taxon>
        <taxon>Fungi</taxon>
        <taxon>Fungi incertae sedis</taxon>
        <taxon>Mucoromycota</taxon>
        <taxon>Mucoromycotina</taxon>
        <taxon>Mucoromycetes</taxon>
        <taxon>Mucorales</taxon>
        <taxon>Mucorineae</taxon>
        <taxon>Rhizopodaceae</taxon>
        <taxon>Rhizopus</taxon>
    </lineage>
</organism>
<evidence type="ECO:0000256" key="6">
    <source>
        <dbReference type="ARBA" id="ARBA00022824"/>
    </source>
</evidence>
<dbReference type="Proteomes" id="UP000252139">
    <property type="component" value="Unassembled WGS sequence"/>
</dbReference>
<dbReference type="PANTHER" id="PTHR21072">
    <property type="entry name" value="GPI TRANSAMIDASE COMPONENT PIG-S"/>
    <property type="match status" value="1"/>
</dbReference>
<evidence type="ECO:0008006" key="13">
    <source>
        <dbReference type="Google" id="ProtNLM"/>
    </source>
</evidence>
<dbReference type="STRING" id="86630.A0A367JHL8"/>
<dbReference type="Pfam" id="PF10510">
    <property type="entry name" value="PIG-S"/>
    <property type="match status" value="1"/>
</dbReference>
<dbReference type="AlphaFoldDB" id="A0A367JHL8"/>
<evidence type="ECO:0000313" key="12">
    <source>
        <dbReference type="Proteomes" id="UP000252139"/>
    </source>
</evidence>
<keyword evidence="8 10" id="KW-0472">Membrane</keyword>
<protein>
    <recommendedName>
        <fullName evidence="13">GPI transamidase component</fullName>
    </recommendedName>
</protein>
<evidence type="ECO:0000313" key="11">
    <source>
        <dbReference type="EMBL" id="RCH89369.1"/>
    </source>
</evidence>
<comment type="subcellular location">
    <subcellularLocation>
        <location evidence="1">Endoplasmic reticulum membrane</location>
        <topology evidence="1">Multi-pass membrane protein</topology>
    </subcellularLocation>
</comment>
<comment type="similarity">
    <text evidence="3">Belongs to the PIGS family.</text>
</comment>
<proteinExistence type="inferred from homology"/>
<dbReference type="GO" id="GO:0042765">
    <property type="term" value="C:GPI-anchor transamidase complex"/>
    <property type="evidence" value="ECO:0007669"/>
    <property type="project" value="InterPro"/>
</dbReference>
<accession>A0A367JHL8</accession>
<gene>
    <name evidence="11" type="ORF">CU097_009495</name>
</gene>
<keyword evidence="9" id="KW-0325">Glycoprotein</keyword>
<evidence type="ECO:0000256" key="2">
    <source>
        <dbReference type="ARBA" id="ARBA00004687"/>
    </source>
</evidence>
<keyword evidence="7 10" id="KW-1133">Transmembrane helix</keyword>
<keyword evidence="5 10" id="KW-0812">Transmembrane</keyword>
<keyword evidence="12" id="KW-1185">Reference proteome</keyword>
<evidence type="ECO:0000256" key="9">
    <source>
        <dbReference type="ARBA" id="ARBA00023180"/>
    </source>
</evidence>
<dbReference type="GO" id="GO:0006506">
    <property type="term" value="P:GPI anchor biosynthetic process"/>
    <property type="evidence" value="ECO:0007669"/>
    <property type="project" value="UniProtKB-UniPathway"/>
</dbReference>
<reference evidence="11 12" key="1">
    <citation type="journal article" date="2018" name="G3 (Bethesda)">
        <title>Phylogenetic and Phylogenomic Definition of Rhizopus Species.</title>
        <authorList>
            <person name="Gryganskyi A.P."/>
            <person name="Golan J."/>
            <person name="Dolatabadi S."/>
            <person name="Mondo S."/>
            <person name="Robb S."/>
            <person name="Idnurm A."/>
            <person name="Muszewska A."/>
            <person name="Steczkiewicz K."/>
            <person name="Masonjones S."/>
            <person name="Liao H.L."/>
            <person name="Gajdeczka M.T."/>
            <person name="Anike F."/>
            <person name="Vuek A."/>
            <person name="Anishchenko I.M."/>
            <person name="Voigt K."/>
            <person name="de Hoog G.S."/>
            <person name="Smith M.E."/>
            <person name="Heitman J."/>
            <person name="Vilgalys R."/>
            <person name="Stajich J.E."/>
        </authorList>
    </citation>
    <scope>NUCLEOTIDE SEQUENCE [LARGE SCALE GENOMIC DNA]</scope>
    <source>
        <strain evidence="11 12">CBS 357.93</strain>
    </source>
</reference>
<evidence type="ECO:0000256" key="7">
    <source>
        <dbReference type="ARBA" id="ARBA00022989"/>
    </source>
</evidence>